<dbReference type="HOGENOM" id="CLU_2232782_0_0_7"/>
<feature type="transmembrane region" description="Helical" evidence="1">
    <location>
        <begin position="72"/>
        <end position="98"/>
    </location>
</feature>
<name>D0LY75_HALO1</name>
<keyword evidence="1" id="KW-0812">Transmembrane</keyword>
<gene>
    <name evidence="2" type="ordered locus">Hoch_3725</name>
</gene>
<evidence type="ECO:0000256" key="1">
    <source>
        <dbReference type="SAM" id="Phobius"/>
    </source>
</evidence>
<dbReference type="EMBL" id="CP001804">
    <property type="protein sequence ID" value="ACY16225.1"/>
    <property type="molecule type" value="Genomic_DNA"/>
</dbReference>
<accession>D0LY75</accession>
<protein>
    <submittedName>
        <fullName evidence="2">Uncharacterized protein</fullName>
    </submittedName>
</protein>
<dbReference type="Proteomes" id="UP000001880">
    <property type="component" value="Chromosome"/>
</dbReference>
<dbReference type="KEGG" id="hoh:Hoch_3725"/>
<dbReference type="STRING" id="502025.Hoch_3725"/>
<sequence length="105" mass="10684">MAPAKGRVAPRVSVWLSVSMGWFALLCALVAVLCAVLPGAALFVALGLGIASLGLGLLGYRRKRDPGAARLAGAGAMGLGLVALILASVRYGIVLAVVQRLQSML</sequence>
<keyword evidence="3" id="KW-1185">Reference proteome</keyword>
<reference evidence="2 3" key="1">
    <citation type="journal article" date="2010" name="Stand. Genomic Sci.">
        <title>Complete genome sequence of Haliangium ochraceum type strain (SMP-2).</title>
        <authorList>
            <consortium name="US DOE Joint Genome Institute (JGI-PGF)"/>
            <person name="Ivanova N."/>
            <person name="Daum C."/>
            <person name="Lang E."/>
            <person name="Abt B."/>
            <person name="Kopitz M."/>
            <person name="Saunders E."/>
            <person name="Lapidus A."/>
            <person name="Lucas S."/>
            <person name="Glavina Del Rio T."/>
            <person name="Nolan M."/>
            <person name="Tice H."/>
            <person name="Copeland A."/>
            <person name="Cheng J.F."/>
            <person name="Chen F."/>
            <person name="Bruce D."/>
            <person name="Goodwin L."/>
            <person name="Pitluck S."/>
            <person name="Mavromatis K."/>
            <person name="Pati A."/>
            <person name="Mikhailova N."/>
            <person name="Chen A."/>
            <person name="Palaniappan K."/>
            <person name="Land M."/>
            <person name="Hauser L."/>
            <person name="Chang Y.J."/>
            <person name="Jeffries C.D."/>
            <person name="Detter J.C."/>
            <person name="Brettin T."/>
            <person name="Rohde M."/>
            <person name="Goker M."/>
            <person name="Bristow J."/>
            <person name="Markowitz V."/>
            <person name="Eisen J.A."/>
            <person name="Hugenholtz P."/>
            <person name="Kyrpides N.C."/>
            <person name="Klenk H.P."/>
        </authorList>
    </citation>
    <scope>NUCLEOTIDE SEQUENCE [LARGE SCALE GENOMIC DNA]</scope>
    <source>
        <strain evidence="3">DSM 14365 / CIP 107738 / JCM 11303 / AJ 13395 / SMP-2</strain>
    </source>
</reference>
<keyword evidence="1" id="KW-0472">Membrane</keyword>
<evidence type="ECO:0000313" key="3">
    <source>
        <dbReference type="Proteomes" id="UP000001880"/>
    </source>
</evidence>
<feature type="transmembrane region" description="Helical" evidence="1">
    <location>
        <begin position="12"/>
        <end position="33"/>
    </location>
</feature>
<feature type="transmembrane region" description="Helical" evidence="1">
    <location>
        <begin position="39"/>
        <end position="60"/>
    </location>
</feature>
<organism evidence="2 3">
    <name type="scientific">Haliangium ochraceum (strain DSM 14365 / JCM 11303 / SMP-2)</name>
    <dbReference type="NCBI Taxonomy" id="502025"/>
    <lineage>
        <taxon>Bacteria</taxon>
        <taxon>Pseudomonadati</taxon>
        <taxon>Myxococcota</taxon>
        <taxon>Polyangia</taxon>
        <taxon>Haliangiales</taxon>
        <taxon>Kofleriaceae</taxon>
        <taxon>Haliangium</taxon>
    </lineage>
</organism>
<evidence type="ECO:0000313" key="2">
    <source>
        <dbReference type="EMBL" id="ACY16225.1"/>
    </source>
</evidence>
<keyword evidence="1" id="KW-1133">Transmembrane helix</keyword>
<dbReference type="AlphaFoldDB" id="D0LY75"/>
<proteinExistence type="predicted"/>